<reference evidence="3 4" key="1">
    <citation type="submission" date="2017-03" db="EMBL/GenBank/DDBJ databases">
        <authorList>
            <person name="Afonso C.L."/>
            <person name="Miller P.J."/>
            <person name="Scott M.A."/>
            <person name="Spackman E."/>
            <person name="Goraichik I."/>
            <person name="Dimitrov K.M."/>
            <person name="Suarez D.L."/>
            <person name="Swayne D.E."/>
        </authorList>
    </citation>
    <scope>NUCLEOTIDE SEQUENCE [LARGE SCALE GENOMIC DNA]</scope>
    <source>
        <strain evidence="3 4">CECT 7691</strain>
    </source>
</reference>
<sequence>MIGAILDGLSWALILGGGFLLITAGLGLVRFPDLYSRMHAGGLVDTLALSLILVGLMLQVEPGLVTVKLAFIMIFLFFTSPTSTYALGHAALISGLRPELSAEPSEAAAPERHVAPSFAGRDALDDPATVIAPEELWAYGVDVESVDADAPQAAPDSLPEPGRDSGDDSGRKR</sequence>
<organism evidence="3 4">
    <name type="scientific">Oceanibacterium hippocampi</name>
    <dbReference type="NCBI Taxonomy" id="745714"/>
    <lineage>
        <taxon>Bacteria</taxon>
        <taxon>Pseudomonadati</taxon>
        <taxon>Pseudomonadota</taxon>
        <taxon>Alphaproteobacteria</taxon>
        <taxon>Sneathiellales</taxon>
        <taxon>Sneathiellaceae</taxon>
        <taxon>Oceanibacterium</taxon>
    </lineage>
</organism>
<gene>
    <name evidence="3" type="primary">mrpG</name>
    <name evidence="3" type="ORF">OCH7691_04243</name>
</gene>
<protein>
    <submittedName>
        <fullName evidence="3">Na(+)/H(+) antiporter subunit G</fullName>
    </submittedName>
</protein>
<dbReference type="PANTHER" id="PTHR34703">
    <property type="entry name" value="ANTIPORTER SUBUNIT MNHG2-RELATED"/>
    <property type="match status" value="1"/>
</dbReference>
<dbReference type="RefSeq" id="WP_085885576.1">
    <property type="nucleotide sequence ID" value="NZ_FWFR01000005.1"/>
</dbReference>
<accession>A0A1Y5U4B3</accession>
<dbReference type="PANTHER" id="PTHR34703:SF1">
    <property type="entry name" value="ANTIPORTER SUBUNIT MNHG2-RELATED"/>
    <property type="match status" value="1"/>
</dbReference>
<evidence type="ECO:0000256" key="2">
    <source>
        <dbReference type="SAM" id="Phobius"/>
    </source>
</evidence>
<feature type="transmembrane region" description="Helical" evidence="2">
    <location>
        <begin position="43"/>
        <end position="60"/>
    </location>
</feature>
<dbReference type="EMBL" id="FWFR01000005">
    <property type="protein sequence ID" value="SLN76943.1"/>
    <property type="molecule type" value="Genomic_DNA"/>
</dbReference>
<feature type="compositionally biased region" description="Basic and acidic residues" evidence="1">
    <location>
        <begin position="161"/>
        <end position="173"/>
    </location>
</feature>
<dbReference type="InterPro" id="IPR005133">
    <property type="entry name" value="PhaG_MnhG_YufB"/>
</dbReference>
<evidence type="ECO:0000313" key="4">
    <source>
        <dbReference type="Proteomes" id="UP000193200"/>
    </source>
</evidence>
<keyword evidence="2" id="KW-1133">Transmembrane helix</keyword>
<dbReference type="Pfam" id="PF03334">
    <property type="entry name" value="PhaG_MnhG_YufB"/>
    <property type="match status" value="1"/>
</dbReference>
<feature type="transmembrane region" description="Helical" evidence="2">
    <location>
        <begin position="66"/>
        <end position="87"/>
    </location>
</feature>
<dbReference type="NCBIfam" id="TIGR01300">
    <property type="entry name" value="CPA3_mnhG_phaG"/>
    <property type="match status" value="1"/>
</dbReference>
<dbReference type="InParanoid" id="A0A1Y5U4B3"/>
<keyword evidence="2" id="KW-0812">Transmembrane</keyword>
<evidence type="ECO:0000256" key="1">
    <source>
        <dbReference type="SAM" id="MobiDB-lite"/>
    </source>
</evidence>
<evidence type="ECO:0000313" key="3">
    <source>
        <dbReference type="EMBL" id="SLN76943.1"/>
    </source>
</evidence>
<proteinExistence type="predicted"/>
<keyword evidence="2" id="KW-0472">Membrane</keyword>
<feature type="region of interest" description="Disordered" evidence="1">
    <location>
        <begin position="149"/>
        <end position="173"/>
    </location>
</feature>
<dbReference type="GO" id="GO:0015385">
    <property type="term" value="F:sodium:proton antiporter activity"/>
    <property type="evidence" value="ECO:0007669"/>
    <property type="project" value="TreeGrafter"/>
</dbReference>
<dbReference type="OrthoDB" id="4427992at2"/>
<keyword evidence="4" id="KW-1185">Reference proteome</keyword>
<dbReference type="AlphaFoldDB" id="A0A1Y5U4B3"/>
<dbReference type="Proteomes" id="UP000193200">
    <property type="component" value="Unassembled WGS sequence"/>
</dbReference>
<feature type="transmembrane region" description="Helical" evidence="2">
    <location>
        <begin position="12"/>
        <end position="31"/>
    </location>
</feature>
<name>A0A1Y5U4B3_9PROT</name>